<keyword evidence="1" id="KW-0472">Membrane</keyword>
<feature type="transmembrane region" description="Helical" evidence="1">
    <location>
        <begin position="108"/>
        <end position="136"/>
    </location>
</feature>
<keyword evidence="1" id="KW-0812">Transmembrane</keyword>
<gene>
    <name evidence="2" type="ORF">DB745_06605</name>
    <name evidence="3" type="ORF">DIZ81_08200</name>
</gene>
<dbReference type="RefSeq" id="WP_108292995.1">
    <property type="nucleotide sequence ID" value="NZ_JAWVLH010000006.1"/>
</dbReference>
<dbReference type="Proteomes" id="UP000306421">
    <property type="component" value="Unassembled WGS sequence"/>
</dbReference>
<reference evidence="2 4" key="1">
    <citation type="submission" date="2018-04" db="EMBL/GenBank/DDBJ databases">
        <title>Whole genome sequence comparison of clinical and drinking water Legionella pneumophila isolates associated with the Flint Water Crisis.</title>
        <authorList>
            <person name="Garner E."/>
            <person name="Brown C."/>
            <person name="Schwake O."/>
            <person name="Coil D."/>
            <person name="Jospin G."/>
            <person name="Eisen J."/>
            <person name="Edwards M."/>
            <person name="Pruden A."/>
        </authorList>
    </citation>
    <scope>NUCLEOTIDE SEQUENCE [LARGE SCALE GENOMIC DNA]</scope>
    <source>
        <strain evidence="2 4">Genessee03</strain>
    </source>
</reference>
<reference evidence="3 5" key="2">
    <citation type="submission" date="2018-04" db="EMBL/GenBank/DDBJ databases">
        <title>Whole genome sequence comparison of clinical and drinking water Legionella pneumophila isolates.</title>
        <authorList>
            <person name="Garner E."/>
        </authorList>
    </citation>
    <scope>NUCLEOTIDE SEQUENCE [LARGE SCALE GENOMIC DNA]</scope>
    <source>
        <strain evidence="3 5">WH02</strain>
    </source>
</reference>
<organism evidence="3 5">
    <name type="scientific">Legionella taurinensis</name>
    <dbReference type="NCBI Taxonomy" id="70611"/>
    <lineage>
        <taxon>Bacteria</taxon>
        <taxon>Pseudomonadati</taxon>
        <taxon>Pseudomonadota</taxon>
        <taxon>Gammaproteobacteria</taxon>
        <taxon>Legionellales</taxon>
        <taxon>Legionellaceae</taxon>
        <taxon>Legionella</taxon>
    </lineage>
</organism>
<accession>A0AB38N3R5</accession>
<protein>
    <submittedName>
        <fullName evidence="3">Uncharacterized protein</fullName>
    </submittedName>
</protein>
<evidence type="ECO:0000256" key="1">
    <source>
        <dbReference type="SAM" id="Phobius"/>
    </source>
</evidence>
<dbReference type="EMBL" id="QCXM01000005">
    <property type="protein sequence ID" value="PUT47901.1"/>
    <property type="molecule type" value="Genomic_DNA"/>
</dbReference>
<evidence type="ECO:0000313" key="2">
    <source>
        <dbReference type="EMBL" id="PUT47901.1"/>
    </source>
</evidence>
<proteinExistence type="predicted"/>
<feature type="transmembrane region" description="Helical" evidence="1">
    <location>
        <begin position="142"/>
        <end position="167"/>
    </location>
</feature>
<sequence>MEAYLHSAQALKSTLQTQYHQLLASNHINDHERMKKLRAVQAGWILLAAVAELHYVYEGSEAEPHLTRILAAAEEVLLNPCLTTLSVLSQHLERLKQCMEITRKSYTFFAQINSAADTVSATVSLMGISYGIAILLGFSGLALGPFGALALGMGVFFLSSLLASCAIESLSLNTRFCKNSQLQEINACFETLKTEFMPSQPASDSLSVAEAMDYPMPLQVQ</sequence>
<evidence type="ECO:0000313" key="5">
    <source>
        <dbReference type="Proteomes" id="UP000306421"/>
    </source>
</evidence>
<evidence type="ECO:0000313" key="4">
    <source>
        <dbReference type="Proteomes" id="UP000251035"/>
    </source>
</evidence>
<name>A0AB38N3R5_9GAMM</name>
<keyword evidence="4" id="KW-1185">Reference proteome</keyword>
<keyword evidence="1" id="KW-1133">Transmembrane helix</keyword>
<dbReference type="AlphaFoldDB" id="A0AB38N3R5"/>
<dbReference type="EMBL" id="QFGG01000006">
    <property type="protein sequence ID" value="TID42633.1"/>
    <property type="molecule type" value="Genomic_DNA"/>
</dbReference>
<evidence type="ECO:0000313" key="3">
    <source>
        <dbReference type="EMBL" id="TID42633.1"/>
    </source>
</evidence>
<dbReference type="Proteomes" id="UP000251035">
    <property type="component" value="Unassembled WGS sequence"/>
</dbReference>
<comment type="caution">
    <text evidence="3">The sequence shown here is derived from an EMBL/GenBank/DDBJ whole genome shotgun (WGS) entry which is preliminary data.</text>
</comment>